<evidence type="ECO:0000313" key="3">
    <source>
        <dbReference type="Proteomes" id="UP001231189"/>
    </source>
</evidence>
<sequence>MRLRRAVKELDNAWFDATNNLMHRDLAEAHSKCQAIPEASLAALRTQLAAAKEEKDKLARKHQEELDAQEASYKELKDQLIKLGLDHAQALKAVESAAEARLNEALEDAGNANVVLQAELEEAAKARKAAEDKAARLEAEQKEYDLLVTQTDALALRLFPIPDLC</sequence>
<accession>A0AAD8RSI1</accession>
<evidence type="ECO:0000256" key="1">
    <source>
        <dbReference type="SAM" id="Coils"/>
    </source>
</evidence>
<dbReference type="EMBL" id="JAUUTY010000005">
    <property type="protein sequence ID" value="KAK1629757.1"/>
    <property type="molecule type" value="Genomic_DNA"/>
</dbReference>
<reference evidence="2" key="1">
    <citation type="submission" date="2023-07" db="EMBL/GenBank/DDBJ databases">
        <title>A chromosome-level genome assembly of Lolium multiflorum.</title>
        <authorList>
            <person name="Chen Y."/>
            <person name="Copetti D."/>
            <person name="Kolliker R."/>
            <person name="Studer B."/>
        </authorList>
    </citation>
    <scope>NUCLEOTIDE SEQUENCE</scope>
    <source>
        <strain evidence="2">02402/16</strain>
        <tissue evidence="2">Leaf</tissue>
    </source>
</reference>
<evidence type="ECO:0000313" key="2">
    <source>
        <dbReference type="EMBL" id="KAK1629757.1"/>
    </source>
</evidence>
<organism evidence="2 3">
    <name type="scientific">Lolium multiflorum</name>
    <name type="common">Italian ryegrass</name>
    <name type="synonym">Lolium perenne subsp. multiflorum</name>
    <dbReference type="NCBI Taxonomy" id="4521"/>
    <lineage>
        <taxon>Eukaryota</taxon>
        <taxon>Viridiplantae</taxon>
        <taxon>Streptophyta</taxon>
        <taxon>Embryophyta</taxon>
        <taxon>Tracheophyta</taxon>
        <taxon>Spermatophyta</taxon>
        <taxon>Magnoliopsida</taxon>
        <taxon>Liliopsida</taxon>
        <taxon>Poales</taxon>
        <taxon>Poaceae</taxon>
        <taxon>BOP clade</taxon>
        <taxon>Pooideae</taxon>
        <taxon>Poodae</taxon>
        <taxon>Poeae</taxon>
        <taxon>Poeae Chloroplast Group 2 (Poeae type)</taxon>
        <taxon>Loliodinae</taxon>
        <taxon>Loliinae</taxon>
        <taxon>Lolium</taxon>
    </lineage>
</organism>
<name>A0AAD8RSI1_LOLMU</name>
<keyword evidence="1" id="KW-0175">Coiled coil</keyword>
<keyword evidence="3" id="KW-1185">Reference proteome</keyword>
<protein>
    <submittedName>
        <fullName evidence="2">Uncharacterized protein</fullName>
    </submittedName>
</protein>
<comment type="caution">
    <text evidence="2">The sequence shown here is derived from an EMBL/GenBank/DDBJ whole genome shotgun (WGS) entry which is preliminary data.</text>
</comment>
<proteinExistence type="predicted"/>
<feature type="coiled-coil region" evidence="1">
    <location>
        <begin position="41"/>
        <end position="147"/>
    </location>
</feature>
<dbReference type="AlphaFoldDB" id="A0AAD8RSI1"/>
<dbReference type="Proteomes" id="UP001231189">
    <property type="component" value="Unassembled WGS sequence"/>
</dbReference>
<gene>
    <name evidence="2" type="ORF">QYE76_004072</name>
</gene>